<evidence type="ECO:0000313" key="2">
    <source>
        <dbReference type="RefSeq" id="XP_075092967.1"/>
    </source>
</evidence>
<proteinExistence type="predicted"/>
<evidence type="ECO:0000313" key="1">
    <source>
        <dbReference type="Proteomes" id="UP000790787"/>
    </source>
</evidence>
<accession>A0AC58T6V7</accession>
<gene>
    <name evidence="2" type="primary">LOC107776387</name>
</gene>
<keyword evidence="1" id="KW-1185">Reference proteome</keyword>
<reference evidence="2" key="2">
    <citation type="submission" date="2025-08" db="UniProtKB">
        <authorList>
            <consortium name="RefSeq"/>
        </authorList>
    </citation>
    <scope>IDENTIFICATION</scope>
    <source>
        <tissue evidence="2">Leaf</tissue>
    </source>
</reference>
<dbReference type="Proteomes" id="UP000790787">
    <property type="component" value="Chromosome 18"/>
</dbReference>
<protein>
    <submittedName>
        <fullName evidence="2">Rho GTPase-activating protein REN1-like isoform X1</fullName>
    </submittedName>
</protein>
<name>A0AC58T6V7_TOBAC</name>
<sequence>MTNQNADAPQVEVGRQPPAPPGANDQAQLHSGNKVYKSGPLFLSSKGIGWTSWKKRWFTLTENSLVFYRSDPNAAPQKGGEVNLTLGGIDLNNSGSVVVKEDKKLLTVLFPDGRDGRSVTLKAETLEDLLEWKAALEEALASAPSADPVTTQNGVSRNDQGNAVDHSSEQSNEREPVKSLVLGQPVLLALEDIDGTPSFLEKALRFIEEHGVRVEGILRQAADVENVERRIREYEQGNSEFSPDEDAHVIADCVKYILRELPSSPVPASCCNALLEAFRTERVNRVNSMRSAICETFPEPNRRLLQRILMMMQTVVSHKTKNRMSTPAVAACMAPLLLRPLLAGECEMESDFAMGSDGSVQLIQAAAAANHAQAIVITLLEEYEKLFAEGSVSPELYSDSDGSGSESEELTDDDESYEDDSQEGSDADTDDDFERESSPTTSEVGECEDSNKSSQVSKSGSKSPEADSEASRCLPRSPPHTSIQHDPVEGSKSVPVQSNENSRTQGNECGEQLGAELAKTSTSQKSIDIQSRVAQSIQRPALWGRSPAKKNLSMESINVPLDDVTEVQRLEVTKTDLQSKIAEQAKGNALLQESMENRKNALRERRLALEKDNATNGRDGTYPLWLGKPTSIIEQTNIIKVAQLQEQLQKEMELKKLLEAGVNMPLVMSPASSDIDGMEEIVEIGQAEEDINSKQRDNDLRLQRNEQGEQNSTLCRDERNQPQQRLNYQGKNSDKQKDVETNATSQNLEKSTRDEHQTCSNKADCDKDKKHESQLSGNKHLPQSTQSDSSSSPKSSVALVTSSSLEAGMGKGPSTSARKSGSTNEEHRTPATNELLNLDKGNFDQPVHNFERSEGSESHHSLDKSPSQTSDKSGSDSHQVLREPDQGTKS</sequence>
<organism evidence="1 2">
    <name type="scientific">Nicotiana tabacum</name>
    <name type="common">Common tobacco</name>
    <dbReference type="NCBI Taxonomy" id="4097"/>
    <lineage>
        <taxon>Eukaryota</taxon>
        <taxon>Viridiplantae</taxon>
        <taxon>Streptophyta</taxon>
        <taxon>Embryophyta</taxon>
        <taxon>Tracheophyta</taxon>
        <taxon>Spermatophyta</taxon>
        <taxon>Magnoliopsida</taxon>
        <taxon>eudicotyledons</taxon>
        <taxon>Gunneridae</taxon>
        <taxon>Pentapetalae</taxon>
        <taxon>asterids</taxon>
        <taxon>lamiids</taxon>
        <taxon>Solanales</taxon>
        <taxon>Solanaceae</taxon>
        <taxon>Nicotianoideae</taxon>
        <taxon>Nicotianeae</taxon>
        <taxon>Nicotiana</taxon>
    </lineage>
</organism>
<reference evidence="1" key="1">
    <citation type="journal article" date="2014" name="Nat. Commun.">
        <title>The tobacco genome sequence and its comparison with those of tomato and potato.</title>
        <authorList>
            <person name="Sierro N."/>
            <person name="Battey J.N."/>
            <person name="Ouadi S."/>
            <person name="Bakaher N."/>
            <person name="Bovet L."/>
            <person name="Willig A."/>
            <person name="Goepfert S."/>
            <person name="Peitsch M.C."/>
            <person name="Ivanov N.V."/>
        </authorList>
    </citation>
    <scope>NUCLEOTIDE SEQUENCE [LARGE SCALE GENOMIC DNA]</scope>
</reference>
<dbReference type="RefSeq" id="XP_075092967.1">
    <property type="nucleotide sequence ID" value="XM_075236866.1"/>
</dbReference>